<dbReference type="GO" id="GO:0016887">
    <property type="term" value="F:ATP hydrolysis activity"/>
    <property type="evidence" value="ECO:0007669"/>
    <property type="project" value="InterPro"/>
</dbReference>
<proteinExistence type="predicted"/>
<evidence type="ECO:0000256" key="3">
    <source>
        <dbReference type="ARBA" id="ARBA00022840"/>
    </source>
</evidence>
<dbReference type="InterPro" id="IPR050093">
    <property type="entry name" value="ABC_SmlMolc_Importer"/>
</dbReference>
<dbReference type="Pfam" id="PF00005">
    <property type="entry name" value="ABC_tran"/>
    <property type="match status" value="1"/>
</dbReference>
<keyword evidence="4" id="KW-1278">Translocase</keyword>
<evidence type="ECO:0000256" key="2">
    <source>
        <dbReference type="ARBA" id="ARBA00022741"/>
    </source>
</evidence>
<keyword evidence="8" id="KW-1185">Reference proteome</keyword>
<evidence type="ECO:0000256" key="4">
    <source>
        <dbReference type="ARBA" id="ARBA00022967"/>
    </source>
</evidence>
<keyword evidence="1" id="KW-0813">Transport</keyword>
<name>A0A7G5IGX9_9SPHN</name>
<dbReference type="AlphaFoldDB" id="A0A7G5IGX9"/>
<evidence type="ECO:0000256" key="1">
    <source>
        <dbReference type="ARBA" id="ARBA00022448"/>
    </source>
</evidence>
<dbReference type="PROSITE" id="PS50893">
    <property type="entry name" value="ABC_TRANSPORTER_2"/>
    <property type="match status" value="1"/>
</dbReference>
<evidence type="ECO:0000256" key="5">
    <source>
        <dbReference type="ARBA" id="ARBA00023032"/>
    </source>
</evidence>
<feature type="domain" description="ABC transporter" evidence="6">
    <location>
        <begin position="3"/>
        <end position="237"/>
    </location>
</feature>
<dbReference type="SUPFAM" id="SSF52540">
    <property type="entry name" value="P-loop containing nucleoside triphosphate hydrolases"/>
    <property type="match status" value="1"/>
</dbReference>
<dbReference type="NCBIfam" id="TIGR00968">
    <property type="entry name" value="3a0106s01"/>
    <property type="match status" value="1"/>
</dbReference>
<dbReference type="KEGG" id="sand:H3309_15115"/>
<dbReference type="RefSeq" id="WP_182295681.1">
    <property type="nucleotide sequence ID" value="NZ_CP059851.1"/>
</dbReference>
<dbReference type="InterPro" id="IPR005666">
    <property type="entry name" value="Sulph_transpt1"/>
</dbReference>
<keyword evidence="3 7" id="KW-0067">ATP-binding</keyword>
<reference evidence="7 8" key="1">
    <citation type="submission" date="2020-07" db="EMBL/GenBank/DDBJ databases">
        <title>Complete genome sequence for Sandaracinobacter sp. M6.</title>
        <authorList>
            <person name="Tang Y."/>
            <person name="Liu Q."/>
            <person name="Guo Z."/>
            <person name="Lei P."/>
            <person name="Huang B."/>
        </authorList>
    </citation>
    <scope>NUCLEOTIDE SEQUENCE [LARGE SCALE GENOMIC DNA]</scope>
    <source>
        <strain evidence="7 8">M6</strain>
    </source>
</reference>
<dbReference type="GO" id="GO:0015419">
    <property type="term" value="F:ABC-type sulfate transporter activity"/>
    <property type="evidence" value="ECO:0007669"/>
    <property type="project" value="InterPro"/>
</dbReference>
<dbReference type="PROSITE" id="PS00211">
    <property type="entry name" value="ABC_TRANSPORTER_1"/>
    <property type="match status" value="1"/>
</dbReference>
<dbReference type="InterPro" id="IPR003593">
    <property type="entry name" value="AAA+_ATPase"/>
</dbReference>
<dbReference type="Proteomes" id="UP000515292">
    <property type="component" value="Chromosome"/>
</dbReference>
<dbReference type="PANTHER" id="PTHR42781">
    <property type="entry name" value="SPERMIDINE/PUTRESCINE IMPORT ATP-BINDING PROTEIN POTA"/>
    <property type="match status" value="1"/>
</dbReference>
<dbReference type="Gene3D" id="3.40.50.300">
    <property type="entry name" value="P-loop containing nucleotide triphosphate hydrolases"/>
    <property type="match status" value="1"/>
</dbReference>
<dbReference type="GO" id="GO:0043190">
    <property type="term" value="C:ATP-binding cassette (ABC) transporter complex"/>
    <property type="evidence" value="ECO:0007669"/>
    <property type="project" value="InterPro"/>
</dbReference>
<dbReference type="SMART" id="SM00382">
    <property type="entry name" value="AAA"/>
    <property type="match status" value="1"/>
</dbReference>
<evidence type="ECO:0000313" key="7">
    <source>
        <dbReference type="EMBL" id="QMW22621.1"/>
    </source>
</evidence>
<dbReference type="InterPro" id="IPR027417">
    <property type="entry name" value="P-loop_NTPase"/>
</dbReference>
<evidence type="ECO:0000313" key="8">
    <source>
        <dbReference type="Proteomes" id="UP000515292"/>
    </source>
</evidence>
<sequence length="343" mass="36165">MTVSVENLVKRFGAFTALNDVSVAARPGEFLALLGPSGSGKTTLLRIMAGLEFPDSGRVAFDGVDVSDRPAGARGVGFVFQHYALFRHMTVAENVAFGLSVKPRGQRPAKAAIAARVQELLELVQLGSLAGRYPSQLSGGQRQRVALARALAVEPKLLLLDEPFGALDAKVRKELRRWLRELHEAVGLTSVFVTHDQEEALELADRVVVMDHGVIEQVGTPSEVYDTPASGFVCQFLGAATKLPCVLEGARVRVAGGDFANAAPAGTGPGIAYVRAHDWAVADDGLAVTVKRLVRVGAGTMVDGVLADGSAVEATLLAPPAGLAPGDAIRLRPTAVRAWPREP</sequence>
<gene>
    <name evidence="7" type="ORF">H3309_15115</name>
</gene>
<dbReference type="GO" id="GO:0005524">
    <property type="term" value="F:ATP binding"/>
    <property type="evidence" value="ECO:0007669"/>
    <property type="project" value="UniProtKB-KW"/>
</dbReference>
<keyword evidence="5" id="KW-0764">Sulfate transport</keyword>
<organism evidence="7 8">
    <name type="scientific">Sandaracinobacteroides saxicola</name>
    <dbReference type="NCBI Taxonomy" id="2759707"/>
    <lineage>
        <taxon>Bacteria</taxon>
        <taxon>Pseudomonadati</taxon>
        <taxon>Pseudomonadota</taxon>
        <taxon>Alphaproteobacteria</taxon>
        <taxon>Sphingomonadales</taxon>
        <taxon>Sphingosinicellaceae</taxon>
        <taxon>Sandaracinobacteroides</taxon>
    </lineage>
</organism>
<dbReference type="InterPro" id="IPR003439">
    <property type="entry name" value="ABC_transporter-like_ATP-bd"/>
</dbReference>
<accession>A0A7G5IGX9</accession>
<dbReference type="CDD" id="cd03296">
    <property type="entry name" value="ABC_CysA_sulfate_importer"/>
    <property type="match status" value="1"/>
</dbReference>
<evidence type="ECO:0000259" key="6">
    <source>
        <dbReference type="PROSITE" id="PS50893"/>
    </source>
</evidence>
<dbReference type="FunFam" id="3.40.50.300:FF:000227">
    <property type="entry name" value="Sulfate/thiosulfate import ATP-binding protein CysA"/>
    <property type="match status" value="1"/>
</dbReference>
<keyword evidence="2" id="KW-0547">Nucleotide-binding</keyword>
<dbReference type="InterPro" id="IPR017871">
    <property type="entry name" value="ABC_transporter-like_CS"/>
</dbReference>
<protein>
    <submittedName>
        <fullName evidence="7">Sulfate ABC transporter ATP-binding protein</fullName>
    </submittedName>
</protein>
<dbReference type="PANTHER" id="PTHR42781:SF4">
    <property type="entry name" value="SPERMIDINE_PUTRESCINE IMPORT ATP-BINDING PROTEIN POTA"/>
    <property type="match status" value="1"/>
</dbReference>
<dbReference type="EMBL" id="CP059851">
    <property type="protein sequence ID" value="QMW22621.1"/>
    <property type="molecule type" value="Genomic_DNA"/>
</dbReference>